<dbReference type="Gene3D" id="1.10.150.240">
    <property type="entry name" value="Putative phosphatase, domain 2"/>
    <property type="match status" value="1"/>
</dbReference>
<evidence type="ECO:0000256" key="1">
    <source>
        <dbReference type="SAM" id="Phobius"/>
    </source>
</evidence>
<name>A0ABR0SBV2_9HYPO</name>
<proteinExistence type="predicted"/>
<keyword evidence="1" id="KW-0812">Transmembrane</keyword>
<dbReference type="Gene3D" id="3.40.50.1000">
    <property type="entry name" value="HAD superfamily/HAD-like"/>
    <property type="match status" value="1"/>
</dbReference>
<comment type="caution">
    <text evidence="2">The sequence shown here is derived from an EMBL/GenBank/DDBJ whole genome shotgun (WGS) entry which is preliminary data.</text>
</comment>
<dbReference type="InterPro" id="IPR023214">
    <property type="entry name" value="HAD_sf"/>
</dbReference>
<evidence type="ECO:0000313" key="3">
    <source>
        <dbReference type="Proteomes" id="UP001338125"/>
    </source>
</evidence>
<reference evidence="2 3" key="1">
    <citation type="submission" date="2024-01" db="EMBL/GenBank/DDBJ databases">
        <title>Complete genome of Cladobotryum mycophilum ATHUM6906.</title>
        <authorList>
            <person name="Christinaki A.C."/>
            <person name="Myridakis A.I."/>
            <person name="Kouvelis V.N."/>
        </authorList>
    </citation>
    <scope>NUCLEOTIDE SEQUENCE [LARGE SCALE GENOMIC DNA]</scope>
    <source>
        <strain evidence="2 3">ATHUM6906</strain>
    </source>
</reference>
<dbReference type="InterPro" id="IPR041492">
    <property type="entry name" value="HAD_2"/>
</dbReference>
<keyword evidence="1" id="KW-1133">Transmembrane helix</keyword>
<feature type="transmembrane region" description="Helical" evidence="1">
    <location>
        <begin position="12"/>
        <end position="33"/>
    </location>
</feature>
<protein>
    <submittedName>
        <fullName evidence="2">Sesquiterpene cyclase astC</fullName>
    </submittedName>
</protein>
<dbReference type="InterPro" id="IPR006439">
    <property type="entry name" value="HAD-SF_hydro_IA"/>
</dbReference>
<dbReference type="Proteomes" id="UP001338125">
    <property type="component" value="Unassembled WGS sequence"/>
</dbReference>
<gene>
    <name evidence="2" type="ORF">PT974_07898</name>
</gene>
<dbReference type="InterPro" id="IPR023198">
    <property type="entry name" value="PGP-like_dom2"/>
</dbReference>
<sequence length="461" mass="52189">MANMTTPKYGGLVLDIGNVLFMYSAVHVAALSFRQLKNALDSPAWYEYERGKVSKQDCDGQIAKDFGFDLNNWNDALNQLRASLQPNKDFIAAIRQLKLTYPELRVYGMTNMPKQDFEQLMPVIKNWGIFDEVYASSALGSRKPDIDSYEKFVGETNLSPEACIFVDDRLENVIAAQSFGFQALLFKDTSSTITSLHNLLGDPITRGHSYLQRNAKNLFSRITTGEIQKDNYGQLLILQCTGNRFGRSGKRGPLWNYFIGDPNFAETTYPFDSDTTALAMMVLDNVPAEEKELAMEKMLSNVSPDGLPLCWFAPSRPRICHCISANVFRFFCLNDRGHQLPTAYDFFCRLLKTKAYLLGSRYYESPDWLLFILADLCAKRPNDEGLRELSRLVNLETKDRMGCDKDILSTALRLVASQTLGLPNPRDLKTILDAQQVDGGWEKVWLWRYGKEKVKIGGGES</sequence>
<evidence type="ECO:0000313" key="2">
    <source>
        <dbReference type="EMBL" id="KAK5989643.1"/>
    </source>
</evidence>
<organism evidence="2 3">
    <name type="scientific">Cladobotryum mycophilum</name>
    <dbReference type="NCBI Taxonomy" id="491253"/>
    <lineage>
        <taxon>Eukaryota</taxon>
        <taxon>Fungi</taxon>
        <taxon>Dikarya</taxon>
        <taxon>Ascomycota</taxon>
        <taxon>Pezizomycotina</taxon>
        <taxon>Sordariomycetes</taxon>
        <taxon>Hypocreomycetidae</taxon>
        <taxon>Hypocreales</taxon>
        <taxon>Hypocreaceae</taxon>
        <taxon>Cladobotryum</taxon>
    </lineage>
</organism>
<keyword evidence="3" id="KW-1185">Reference proteome</keyword>
<dbReference type="PANTHER" id="PTHR43611">
    <property type="entry name" value="ALPHA-D-GLUCOSE 1-PHOSPHATE PHOSPHATASE"/>
    <property type="match status" value="1"/>
</dbReference>
<dbReference type="SUPFAM" id="SSF56784">
    <property type="entry name" value="HAD-like"/>
    <property type="match status" value="1"/>
</dbReference>
<dbReference type="NCBIfam" id="TIGR01509">
    <property type="entry name" value="HAD-SF-IA-v3"/>
    <property type="match status" value="1"/>
</dbReference>
<dbReference type="PANTHER" id="PTHR43611:SF3">
    <property type="entry name" value="FLAVIN MONONUCLEOTIDE HYDROLASE 1, CHLOROPLATIC"/>
    <property type="match status" value="1"/>
</dbReference>
<dbReference type="Pfam" id="PF13419">
    <property type="entry name" value="HAD_2"/>
    <property type="match status" value="1"/>
</dbReference>
<dbReference type="EMBL" id="JAVFKD010000014">
    <property type="protein sequence ID" value="KAK5989643.1"/>
    <property type="molecule type" value="Genomic_DNA"/>
</dbReference>
<dbReference type="InterPro" id="IPR036412">
    <property type="entry name" value="HAD-like_sf"/>
</dbReference>
<accession>A0ABR0SBV2</accession>
<keyword evidence="1" id="KW-0472">Membrane</keyword>